<dbReference type="EMBL" id="AGQV01000004">
    <property type="protein sequence ID" value="EHH68199.1"/>
    <property type="molecule type" value="Genomic_DNA"/>
</dbReference>
<organism evidence="2 3">
    <name type="scientific">Gluconobacter morbifer G707</name>
    <dbReference type="NCBI Taxonomy" id="1088869"/>
    <lineage>
        <taxon>Bacteria</taxon>
        <taxon>Pseudomonadati</taxon>
        <taxon>Pseudomonadota</taxon>
        <taxon>Alphaproteobacteria</taxon>
        <taxon>Acetobacterales</taxon>
        <taxon>Acetobacteraceae</taxon>
        <taxon>Gluconobacter</taxon>
    </lineage>
</organism>
<evidence type="ECO:0000259" key="1">
    <source>
        <dbReference type="Pfam" id="PF02698"/>
    </source>
</evidence>
<dbReference type="PANTHER" id="PTHR30336:SF20">
    <property type="entry name" value="DUF218 DOMAIN-CONTAINING PROTEIN"/>
    <property type="match status" value="1"/>
</dbReference>
<dbReference type="STRING" id="1088869.GMO_15490"/>
<dbReference type="InterPro" id="IPR003848">
    <property type="entry name" value="DUF218"/>
</dbReference>
<gene>
    <name evidence="2" type="ORF">GMO_15490</name>
</gene>
<dbReference type="CDD" id="cd06259">
    <property type="entry name" value="YdcF-like"/>
    <property type="match status" value="1"/>
</dbReference>
<dbReference type="eggNOG" id="COG1434">
    <property type="taxonomic scope" value="Bacteria"/>
</dbReference>
<proteinExistence type="predicted"/>
<protein>
    <recommendedName>
        <fullName evidence="1">DUF218 domain-containing protein</fullName>
    </recommendedName>
</protein>
<dbReference type="InterPro" id="IPR014729">
    <property type="entry name" value="Rossmann-like_a/b/a_fold"/>
</dbReference>
<dbReference type="Proteomes" id="UP000004949">
    <property type="component" value="Unassembled WGS sequence"/>
</dbReference>
<dbReference type="GO" id="GO:0005886">
    <property type="term" value="C:plasma membrane"/>
    <property type="evidence" value="ECO:0007669"/>
    <property type="project" value="TreeGrafter"/>
</dbReference>
<name>G6XJ83_9PROT</name>
<accession>G6XJ83</accession>
<comment type="caution">
    <text evidence="2">The sequence shown here is derived from an EMBL/GenBank/DDBJ whole genome shotgun (WGS) entry which is preliminary data.</text>
</comment>
<dbReference type="Gene3D" id="3.40.50.620">
    <property type="entry name" value="HUPs"/>
    <property type="match status" value="1"/>
</dbReference>
<evidence type="ECO:0000313" key="2">
    <source>
        <dbReference type="EMBL" id="EHH68199.1"/>
    </source>
</evidence>
<dbReference type="Pfam" id="PF02698">
    <property type="entry name" value="DUF218"/>
    <property type="match status" value="1"/>
</dbReference>
<dbReference type="AlphaFoldDB" id="G6XJ83"/>
<evidence type="ECO:0000313" key="3">
    <source>
        <dbReference type="Proteomes" id="UP000004949"/>
    </source>
</evidence>
<dbReference type="PATRIC" id="fig|1088869.3.peg.1546"/>
<feature type="domain" description="DUF218" evidence="1">
    <location>
        <begin position="38"/>
        <end position="176"/>
    </location>
</feature>
<dbReference type="InterPro" id="IPR051599">
    <property type="entry name" value="Cell_Envelope_Assoc"/>
</dbReference>
<dbReference type="PANTHER" id="PTHR30336">
    <property type="entry name" value="INNER MEMBRANE PROTEIN, PROBABLE PERMEASE"/>
    <property type="match status" value="1"/>
</dbReference>
<dbReference type="RefSeq" id="WP_008851696.1">
    <property type="nucleotide sequence ID" value="NZ_AGQV01000004.1"/>
</dbReference>
<sequence length="195" mass="21610">MKALFRLLFLAGSALAVWMTVLGLTGFRARPRPAQIGVIFGTAVTADGHPRPALQERLEEGRNLWNSGTVTTLMVSGAIERRTHQDEAQDEARIMARWLEARGVPASAIIIDSHGNNTWLTALHVAALRPRGAVVVSQWFHIDRARWALRHAGVRSVSAAPTRTVRLPQIWYLFREAMAFPVYVLTKKASLPSAQ</sequence>
<reference evidence="2 3" key="1">
    <citation type="submission" date="2011-10" db="EMBL/GenBank/DDBJ databases">
        <title>Genome sequence of Gluconobacter morbifer G707, isolated from Drosophila gut.</title>
        <authorList>
            <person name="Lee W.-J."/>
            <person name="Kim E.-K."/>
        </authorList>
    </citation>
    <scope>NUCLEOTIDE SEQUENCE [LARGE SCALE GENOMIC DNA]</scope>
    <source>
        <strain evidence="2 3">G707</strain>
    </source>
</reference>
<keyword evidence="3" id="KW-1185">Reference proteome</keyword>